<proteinExistence type="predicted"/>
<accession>A0A9D4TU77</accession>
<sequence>MTLSLLAASLWAAAAAGEDLPWKRPPGCNPATCSGCAEFRVSTDNFTDSSGTGANPTDPCGTDGIYFPVPTEFFANCAEWYPYAWRCIPCCSAACGGGGACKAGGEGKYDITHGCSACPAGAAPRTLDLPASTCRSCFRSRTCFEEQPTAYRVCELRAPGQAIAQPAPTPTNPPAAQPALSPPPPPAAEEAPRAVLPPPRAIIDEQAAPAQAPAPAPVAQQPGSEVLQGGAPQSAPSTDEPLEPVPAPAPAPASTQGSAVVAAAAAPAPSSGAALAAPAAPLLALLLCAAVLGMLL</sequence>
<keyword evidence="3" id="KW-0732">Signal</keyword>
<feature type="chain" id="PRO_5039589068" evidence="3">
    <location>
        <begin position="18"/>
        <end position="296"/>
    </location>
</feature>
<organism evidence="4 5">
    <name type="scientific">Chlorella vulgaris</name>
    <name type="common">Green alga</name>
    <dbReference type="NCBI Taxonomy" id="3077"/>
    <lineage>
        <taxon>Eukaryota</taxon>
        <taxon>Viridiplantae</taxon>
        <taxon>Chlorophyta</taxon>
        <taxon>core chlorophytes</taxon>
        <taxon>Trebouxiophyceae</taxon>
        <taxon>Chlorellales</taxon>
        <taxon>Chlorellaceae</taxon>
        <taxon>Chlorella clade</taxon>
        <taxon>Chlorella</taxon>
    </lineage>
</organism>
<dbReference type="Proteomes" id="UP001055712">
    <property type="component" value="Unassembled WGS sequence"/>
</dbReference>
<feature type="compositionally biased region" description="Low complexity" evidence="1">
    <location>
        <begin position="208"/>
        <end position="222"/>
    </location>
</feature>
<feature type="compositionally biased region" description="Pro residues" evidence="1">
    <location>
        <begin position="167"/>
        <end position="187"/>
    </location>
</feature>
<comment type="caution">
    <text evidence="4">The sequence shown here is derived from an EMBL/GenBank/DDBJ whole genome shotgun (WGS) entry which is preliminary data.</text>
</comment>
<evidence type="ECO:0000256" key="3">
    <source>
        <dbReference type="SAM" id="SignalP"/>
    </source>
</evidence>
<dbReference type="AlphaFoldDB" id="A0A9D4TU77"/>
<evidence type="ECO:0000313" key="5">
    <source>
        <dbReference type="Proteomes" id="UP001055712"/>
    </source>
</evidence>
<reference evidence="4" key="2">
    <citation type="submission" date="2020-11" db="EMBL/GenBank/DDBJ databases">
        <authorList>
            <person name="Cecchin M."/>
            <person name="Marcolungo L."/>
            <person name="Rossato M."/>
            <person name="Girolomoni L."/>
            <person name="Cosentino E."/>
            <person name="Cuine S."/>
            <person name="Li-Beisson Y."/>
            <person name="Delledonne M."/>
            <person name="Ballottari M."/>
        </authorList>
    </citation>
    <scope>NUCLEOTIDE SEQUENCE</scope>
    <source>
        <strain evidence="4">211/11P</strain>
        <tissue evidence="4">Whole cell</tissue>
    </source>
</reference>
<keyword evidence="2" id="KW-0472">Membrane</keyword>
<gene>
    <name evidence="4" type="ORF">D9Q98_002796</name>
</gene>
<evidence type="ECO:0000256" key="1">
    <source>
        <dbReference type="SAM" id="MobiDB-lite"/>
    </source>
</evidence>
<feature type="signal peptide" evidence="3">
    <location>
        <begin position="1"/>
        <end position="17"/>
    </location>
</feature>
<keyword evidence="2" id="KW-0812">Transmembrane</keyword>
<dbReference type="PRINTS" id="PR01217">
    <property type="entry name" value="PRICHEXTENSN"/>
</dbReference>
<dbReference type="OrthoDB" id="510590at2759"/>
<protein>
    <submittedName>
        <fullName evidence="4">Uncharacterized protein</fullName>
    </submittedName>
</protein>
<evidence type="ECO:0000313" key="4">
    <source>
        <dbReference type="EMBL" id="KAI3434735.1"/>
    </source>
</evidence>
<keyword evidence="5" id="KW-1185">Reference proteome</keyword>
<name>A0A9D4TU77_CHLVU</name>
<keyword evidence="2" id="KW-1133">Transmembrane helix</keyword>
<dbReference type="EMBL" id="SIDB01000003">
    <property type="protein sequence ID" value="KAI3434735.1"/>
    <property type="molecule type" value="Genomic_DNA"/>
</dbReference>
<feature type="region of interest" description="Disordered" evidence="1">
    <location>
        <begin position="208"/>
        <end position="254"/>
    </location>
</feature>
<evidence type="ECO:0000256" key="2">
    <source>
        <dbReference type="SAM" id="Phobius"/>
    </source>
</evidence>
<reference evidence="4" key="1">
    <citation type="journal article" date="2019" name="Plant J.">
        <title>Chlorella vulgaris genome assembly and annotation reveals the molecular basis for metabolic acclimation to high light conditions.</title>
        <authorList>
            <person name="Cecchin M."/>
            <person name="Marcolungo L."/>
            <person name="Rossato M."/>
            <person name="Girolomoni L."/>
            <person name="Cosentino E."/>
            <person name="Cuine S."/>
            <person name="Li-Beisson Y."/>
            <person name="Delledonne M."/>
            <person name="Ballottari M."/>
        </authorList>
    </citation>
    <scope>NUCLEOTIDE SEQUENCE</scope>
    <source>
        <strain evidence="4">211/11P</strain>
    </source>
</reference>
<feature type="transmembrane region" description="Helical" evidence="2">
    <location>
        <begin position="275"/>
        <end position="295"/>
    </location>
</feature>
<feature type="region of interest" description="Disordered" evidence="1">
    <location>
        <begin position="163"/>
        <end position="193"/>
    </location>
</feature>